<dbReference type="SMART" id="SM00342">
    <property type="entry name" value="HTH_ARAC"/>
    <property type="match status" value="1"/>
</dbReference>
<organism evidence="5 6">
    <name type="scientific">Robiginitalea biformata (strain ATCC BAA-864 / DSM 15991 / KCTC 12146 / HTCC2501)</name>
    <dbReference type="NCBI Taxonomy" id="313596"/>
    <lineage>
        <taxon>Bacteria</taxon>
        <taxon>Pseudomonadati</taxon>
        <taxon>Bacteroidota</taxon>
        <taxon>Flavobacteriia</taxon>
        <taxon>Flavobacteriales</taxon>
        <taxon>Flavobacteriaceae</taxon>
        <taxon>Robiginitalea</taxon>
    </lineage>
</organism>
<dbReference type="InterPro" id="IPR009057">
    <property type="entry name" value="Homeodomain-like_sf"/>
</dbReference>
<dbReference type="eggNOG" id="COG2207">
    <property type="taxonomic scope" value="Bacteria"/>
</dbReference>
<dbReference type="InterPro" id="IPR018060">
    <property type="entry name" value="HTH_AraC"/>
</dbReference>
<dbReference type="PANTHER" id="PTHR47893:SF1">
    <property type="entry name" value="REGULATORY PROTEIN PCHR"/>
    <property type="match status" value="1"/>
</dbReference>
<dbReference type="Proteomes" id="UP000009049">
    <property type="component" value="Chromosome"/>
</dbReference>
<dbReference type="AlphaFoldDB" id="A4CH99"/>
<keyword evidence="2" id="KW-0238">DNA-binding</keyword>
<sequence length="373" mass="42897">MRESVNIAYVRSLGRLSFIRFPGLGPKQKPIMLTISIKANSISEYFAQVQNVLGGELTDYWGEYVLDIDNQYARGSLRYREFEWGASVFDYDIVFHQPTVFRICTIRYNPIHFVYCLEGHSEHRFGHESETRKFEQFQSVIVTGPAEGFQTGEFPAGVPLKINSIRIDREKFISNRLQVVETLNQRLYDVFHDVERRQAFAYQGSYNLALAPLVEKLYSLESRGLIRIMQIEGLILQILSAHIMDHEESMAGTNGNVRVLSRELMIVRDIARQISEQVAGDYSLPALSKATGLSQYKLQEGFKSLYTRTVADYVRHVRLETARNLLRKTDMNISEVVYSVGFNSRSYFSNIFKKQYGLSPSDFISKLRRTGSD</sequence>
<dbReference type="GO" id="GO:0003700">
    <property type="term" value="F:DNA-binding transcription factor activity"/>
    <property type="evidence" value="ECO:0007669"/>
    <property type="project" value="InterPro"/>
</dbReference>
<evidence type="ECO:0000256" key="2">
    <source>
        <dbReference type="ARBA" id="ARBA00023125"/>
    </source>
</evidence>
<protein>
    <submittedName>
        <fullName evidence="5">Transcriptional regulator</fullName>
    </submittedName>
</protein>
<name>A4CH99_ROBBH</name>
<keyword evidence="1" id="KW-0805">Transcription regulation</keyword>
<keyword evidence="6" id="KW-1185">Reference proteome</keyword>
<dbReference type="GO" id="GO:0043565">
    <property type="term" value="F:sequence-specific DNA binding"/>
    <property type="evidence" value="ECO:0007669"/>
    <property type="project" value="InterPro"/>
</dbReference>
<dbReference type="STRING" id="313596.RB2501_05395"/>
<dbReference type="InterPro" id="IPR020449">
    <property type="entry name" value="Tscrpt_reg_AraC-type_HTH"/>
</dbReference>
<dbReference type="PRINTS" id="PR00032">
    <property type="entry name" value="HTHARAC"/>
</dbReference>
<keyword evidence="3" id="KW-0804">Transcription</keyword>
<gene>
    <name evidence="5" type="ordered locus">RB2501_05395</name>
</gene>
<evidence type="ECO:0000256" key="1">
    <source>
        <dbReference type="ARBA" id="ARBA00023015"/>
    </source>
</evidence>
<dbReference type="Pfam" id="PF12833">
    <property type="entry name" value="HTH_18"/>
    <property type="match status" value="1"/>
</dbReference>
<dbReference type="OrthoDB" id="2666928at2"/>
<dbReference type="KEGG" id="rbi:RB2501_05395"/>
<dbReference type="InterPro" id="IPR053142">
    <property type="entry name" value="PchR_regulatory_protein"/>
</dbReference>
<dbReference type="EMBL" id="CP001712">
    <property type="protein sequence ID" value="EAR16307.1"/>
    <property type="molecule type" value="Genomic_DNA"/>
</dbReference>
<feature type="domain" description="HTH araC/xylS-type" evidence="4">
    <location>
        <begin position="268"/>
        <end position="366"/>
    </location>
</feature>
<proteinExistence type="predicted"/>
<evidence type="ECO:0000259" key="4">
    <source>
        <dbReference type="PROSITE" id="PS01124"/>
    </source>
</evidence>
<dbReference type="SUPFAM" id="SSF46689">
    <property type="entry name" value="Homeodomain-like"/>
    <property type="match status" value="1"/>
</dbReference>
<evidence type="ECO:0000313" key="6">
    <source>
        <dbReference type="Proteomes" id="UP000009049"/>
    </source>
</evidence>
<reference evidence="5 6" key="1">
    <citation type="journal article" date="2009" name="J. Bacteriol.">
        <title>Complete genome sequence of Robiginitalea biformata HTCC2501.</title>
        <authorList>
            <person name="Oh H.M."/>
            <person name="Giovannoni S.J."/>
            <person name="Lee K."/>
            <person name="Ferriera S."/>
            <person name="Johnson J."/>
            <person name="Cho J.C."/>
        </authorList>
    </citation>
    <scope>NUCLEOTIDE SEQUENCE [LARGE SCALE GENOMIC DNA]</scope>
    <source>
        <strain evidence="6">ATCC BAA-864 / HTCC2501 / KCTC 12146</strain>
    </source>
</reference>
<accession>A4CH99</accession>
<evidence type="ECO:0000313" key="5">
    <source>
        <dbReference type="EMBL" id="EAR16307.1"/>
    </source>
</evidence>
<evidence type="ECO:0000256" key="3">
    <source>
        <dbReference type="ARBA" id="ARBA00023163"/>
    </source>
</evidence>
<dbReference type="HOGENOM" id="CLU_052345_4_3_10"/>
<dbReference type="Gene3D" id="1.10.10.60">
    <property type="entry name" value="Homeodomain-like"/>
    <property type="match status" value="1"/>
</dbReference>
<dbReference type="PROSITE" id="PS01124">
    <property type="entry name" value="HTH_ARAC_FAMILY_2"/>
    <property type="match status" value="1"/>
</dbReference>
<dbReference type="PANTHER" id="PTHR47893">
    <property type="entry name" value="REGULATORY PROTEIN PCHR"/>
    <property type="match status" value="1"/>
</dbReference>